<accession>A0A314YJR3</accession>
<sequence length="408" mass="44008">MDPPPLPPLPTTITTTAMAATSMQLNYPDSVDSSPRSRNVDAWDEPLPQIPGAKLRLMCSYGGHIIPRPHDKSLCYVGGETRIVVAERSSSLSDLCSRLSRTLLHGRPFSLKYQLPSEDLDSLISVTTDEDLDNMIEEYDRTASTSPLKPSRLRLFLFFAKPETAASMGALLDDAKSESWFVDALNGSGLLPRNLSDSANMDCLLTGSENSCNDLEAQGDFFGDNNNNKQGINGVMKNVNNVVHDVHSINQESPFVENSSSSFGSSTSSPCLSNLPPIRVRMDDNGARLMQNGHKAIGIEEQFAQMSTGFAAAAPSLAANSGALPPSGAQMMNAVPVSGENVNRVISSDDERSSDQSVPVGFRKPPLPLPLQPLQVNKAGGGVEEVIVCLLPIQLQGMYFSLCIRHLF</sequence>
<dbReference type="OrthoDB" id="774308at2759"/>
<dbReference type="PROSITE" id="PS51745">
    <property type="entry name" value="PB1"/>
    <property type="match status" value="1"/>
</dbReference>
<evidence type="ECO:0000259" key="2">
    <source>
        <dbReference type="PROSITE" id="PS51745"/>
    </source>
</evidence>
<dbReference type="InterPro" id="IPR053793">
    <property type="entry name" value="PB1-like"/>
</dbReference>
<dbReference type="GO" id="GO:0016301">
    <property type="term" value="F:kinase activity"/>
    <property type="evidence" value="ECO:0007669"/>
    <property type="project" value="UniProtKB-KW"/>
</dbReference>
<feature type="domain" description="PB1" evidence="2">
    <location>
        <begin position="54"/>
        <end position="160"/>
    </location>
</feature>
<comment type="caution">
    <text evidence="3">The sequence shown here is derived from an EMBL/GenBank/DDBJ whole genome shotgun (WGS) entry which is preliminary data.</text>
</comment>
<keyword evidence="3" id="KW-0808">Transferase</keyword>
<dbReference type="Pfam" id="PF00564">
    <property type="entry name" value="PB1"/>
    <property type="match status" value="1"/>
</dbReference>
<dbReference type="SUPFAM" id="SSF54277">
    <property type="entry name" value="CAD &amp; PB1 domains"/>
    <property type="match status" value="1"/>
</dbReference>
<reference evidence="3 4" key="1">
    <citation type="submission" date="2018-02" db="EMBL/GenBank/DDBJ databases">
        <title>Draft genome of wild Prunus yedoensis var. nudiflora.</title>
        <authorList>
            <person name="Baek S."/>
            <person name="Kim J.-H."/>
            <person name="Choi K."/>
            <person name="Kim G.-B."/>
            <person name="Cho A."/>
            <person name="Jang H."/>
            <person name="Shin C.-H."/>
            <person name="Yu H.-J."/>
            <person name="Mun J.-H."/>
        </authorList>
    </citation>
    <scope>NUCLEOTIDE SEQUENCE [LARGE SCALE GENOMIC DNA]</scope>
    <source>
        <strain evidence="4">cv. Jeju island</strain>
        <tissue evidence="3">Leaf</tissue>
    </source>
</reference>
<gene>
    <name evidence="3" type="ORF">Pyn_28578</name>
</gene>
<comment type="subunit">
    <text evidence="1">Homodimers and heterodimers.</text>
</comment>
<dbReference type="CDD" id="cd06410">
    <property type="entry name" value="PB1_UP2"/>
    <property type="match status" value="1"/>
</dbReference>
<dbReference type="PANTHER" id="PTHR31066:SF68">
    <property type="entry name" value="SERINE_THREONINE-PROTEIN KINASE YAKA-RELATED"/>
    <property type="match status" value="1"/>
</dbReference>
<dbReference type="AlphaFoldDB" id="A0A314YJR3"/>
<proteinExistence type="predicted"/>
<dbReference type="Gene3D" id="3.10.20.90">
    <property type="entry name" value="Phosphatidylinositol 3-kinase Catalytic Subunit, Chain A, domain 1"/>
    <property type="match status" value="1"/>
</dbReference>
<dbReference type="PANTHER" id="PTHR31066">
    <property type="entry name" value="OS05G0427100 PROTEIN-RELATED"/>
    <property type="match status" value="1"/>
</dbReference>
<dbReference type="SMART" id="SM00666">
    <property type="entry name" value="PB1"/>
    <property type="match status" value="1"/>
</dbReference>
<dbReference type="EMBL" id="PJQY01001196">
    <property type="protein sequence ID" value="PQQ04778.1"/>
    <property type="molecule type" value="Genomic_DNA"/>
</dbReference>
<dbReference type="Proteomes" id="UP000250321">
    <property type="component" value="Unassembled WGS sequence"/>
</dbReference>
<dbReference type="InterPro" id="IPR000270">
    <property type="entry name" value="PB1_dom"/>
</dbReference>
<keyword evidence="3" id="KW-0418">Kinase</keyword>
<evidence type="ECO:0000313" key="4">
    <source>
        <dbReference type="Proteomes" id="UP000250321"/>
    </source>
</evidence>
<protein>
    <submittedName>
        <fullName evidence="3">Putative serine/threonine-protein kinase yakA</fullName>
    </submittedName>
</protein>
<evidence type="ECO:0000256" key="1">
    <source>
        <dbReference type="ARBA" id="ARBA00011726"/>
    </source>
</evidence>
<dbReference type="InterPro" id="IPR053198">
    <property type="entry name" value="Gynoecium_Dev_Regulator"/>
</dbReference>
<keyword evidence="4" id="KW-1185">Reference proteome</keyword>
<name>A0A314YJR3_PRUYE</name>
<organism evidence="3 4">
    <name type="scientific">Prunus yedoensis var. nudiflora</name>
    <dbReference type="NCBI Taxonomy" id="2094558"/>
    <lineage>
        <taxon>Eukaryota</taxon>
        <taxon>Viridiplantae</taxon>
        <taxon>Streptophyta</taxon>
        <taxon>Embryophyta</taxon>
        <taxon>Tracheophyta</taxon>
        <taxon>Spermatophyta</taxon>
        <taxon>Magnoliopsida</taxon>
        <taxon>eudicotyledons</taxon>
        <taxon>Gunneridae</taxon>
        <taxon>Pentapetalae</taxon>
        <taxon>rosids</taxon>
        <taxon>fabids</taxon>
        <taxon>Rosales</taxon>
        <taxon>Rosaceae</taxon>
        <taxon>Amygdaloideae</taxon>
        <taxon>Amygdaleae</taxon>
        <taxon>Prunus</taxon>
    </lineage>
</organism>
<evidence type="ECO:0000313" key="3">
    <source>
        <dbReference type="EMBL" id="PQQ04778.1"/>
    </source>
</evidence>
<dbReference type="STRING" id="2094558.A0A314YJR3"/>